<name>A0A9D2C617_9FIRM</name>
<dbReference type="FunFam" id="3.90.550.10:FF:000003">
    <property type="entry name" value="2-C-methyl-D-erythritol 4-phosphate cytidylyltransferase"/>
    <property type="match status" value="1"/>
</dbReference>
<dbReference type="InterPro" id="IPR050088">
    <property type="entry name" value="IspD/TarI_cytidylyltransf_bact"/>
</dbReference>
<evidence type="ECO:0000256" key="3">
    <source>
        <dbReference type="ARBA" id="ARBA00023229"/>
    </source>
</evidence>
<dbReference type="HAMAP" id="MF_00108">
    <property type="entry name" value="IspD"/>
    <property type="match status" value="1"/>
</dbReference>
<gene>
    <name evidence="4 5" type="primary">ispD</name>
    <name evidence="5" type="ORF">H9831_09090</name>
</gene>
<dbReference type="PANTHER" id="PTHR32125:SF4">
    <property type="entry name" value="2-C-METHYL-D-ERYTHRITOL 4-PHOSPHATE CYTIDYLYLTRANSFERASE, CHLOROPLASTIC"/>
    <property type="match status" value="1"/>
</dbReference>
<keyword evidence="3 4" id="KW-0414">Isoprene biosynthesis</keyword>
<evidence type="ECO:0000256" key="2">
    <source>
        <dbReference type="ARBA" id="ARBA00022695"/>
    </source>
</evidence>
<feature type="site" description="Positions MEP for the nucleophilic attack" evidence="4">
    <location>
        <position position="171"/>
    </location>
</feature>
<keyword evidence="1 4" id="KW-0808">Transferase</keyword>
<evidence type="ECO:0000256" key="1">
    <source>
        <dbReference type="ARBA" id="ARBA00022679"/>
    </source>
</evidence>
<dbReference type="PANTHER" id="PTHR32125">
    <property type="entry name" value="2-C-METHYL-D-ERYTHRITOL 4-PHOSPHATE CYTIDYLYLTRANSFERASE, CHLOROPLASTIC"/>
    <property type="match status" value="1"/>
</dbReference>
<dbReference type="SUPFAM" id="SSF53448">
    <property type="entry name" value="Nucleotide-diphospho-sugar transferases"/>
    <property type="match status" value="1"/>
</dbReference>
<comment type="similarity">
    <text evidence="4">Belongs to the IspD/TarI cytidylyltransferase family. IspD subfamily.</text>
</comment>
<dbReference type="Pfam" id="PF01128">
    <property type="entry name" value="IspD"/>
    <property type="match status" value="1"/>
</dbReference>
<dbReference type="Gene3D" id="3.90.550.10">
    <property type="entry name" value="Spore Coat Polysaccharide Biosynthesis Protein SpsA, Chain A"/>
    <property type="match status" value="1"/>
</dbReference>
<dbReference type="EMBL" id="DXDD01000111">
    <property type="protein sequence ID" value="HIY60817.1"/>
    <property type="molecule type" value="Genomic_DNA"/>
</dbReference>
<dbReference type="AlphaFoldDB" id="A0A9D2C617"/>
<comment type="caution">
    <text evidence="5">The sequence shown here is derived from an EMBL/GenBank/DDBJ whole genome shotgun (WGS) entry which is preliminary data.</text>
</comment>
<feature type="site" description="Positions MEP for the nucleophilic attack" evidence="4">
    <location>
        <position position="235"/>
    </location>
</feature>
<evidence type="ECO:0000256" key="4">
    <source>
        <dbReference type="HAMAP-Rule" id="MF_00108"/>
    </source>
</evidence>
<evidence type="ECO:0000313" key="6">
    <source>
        <dbReference type="Proteomes" id="UP000824007"/>
    </source>
</evidence>
<dbReference type="GO" id="GO:0019288">
    <property type="term" value="P:isopentenyl diphosphate biosynthetic process, methylerythritol 4-phosphate pathway"/>
    <property type="evidence" value="ECO:0007669"/>
    <property type="project" value="UniProtKB-UniRule"/>
</dbReference>
<organism evidence="5 6">
    <name type="scientific">Candidatus Eisenbergiella pullistercoris</name>
    <dbReference type="NCBI Taxonomy" id="2838555"/>
    <lineage>
        <taxon>Bacteria</taxon>
        <taxon>Bacillati</taxon>
        <taxon>Bacillota</taxon>
        <taxon>Clostridia</taxon>
        <taxon>Lachnospirales</taxon>
        <taxon>Lachnospiraceae</taxon>
        <taxon>Eisenbergiella</taxon>
    </lineage>
</organism>
<evidence type="ECO:0000313" key="5">
    <source>
        <dbReference type="EMBL" id="HIY60817.1"/>
    </source>
</evidence>
<feature type="site" description="Transition state stabilizer" evidence="4">
    <location>
        <position position="32"/>
    </location>
</feature>
<accession>A0A9D2C617</accession>
<reference evidence="5" key="1">
    <citation type="journal article" date="2021" name="PeerJ">
        <title>Extensive microbial diversity within the chicken gut microbiome revealed by metagenomics and culture.</title>
        <authorList>
            <person name="Gilroy R."/>
            <person name="Ravi A."/>
            <person name="Getino M."/>
            <person name="Pursley I."/>
            <person name="Horton D.L."/>
            <person name="Alikhan N.F."/>
            <person name="Baker D."/>
            <person name="Gharbi K."/>
            <person name="Hall N."/>
            <person name="Watson M."/>
            <person name="Adriaenssens E.M."/>
            <person name="Foster-Nyarko E."/>
            <person name="Jarju S."/>
            <person name="Secka A."/>
            <person name="Antonio M."/>
            <person name="Oren A."/>
            <person name="Chaudhuri R.R."/>
            <person name="La Ragione R."/>
            <person name="Hildebrand F."/>
            <person name="Pallen M.J."/>
        </authorList>
    </citation>
    <scope>NUCLEOTIDE SEQUENCE</scope>
    <source>
        <strain evidence="5">ChiSxjej3B15-24422</strain>
    </source>
</reference>
<dbReference type="Proteomes" id="UP000824007">
    <property type="component" value="Unassembled WGS sequence"/>
</dbReference>
<comment type="function">
    <text evidence="4">Catalyzes the formation of 4-diphosphocytidyl-2-C-methyl-D-erythritol from CTP and 2-C-methyl-D-erythritol 4-phosphate (MEP).</text>
</comment>
<keyword evidence="2 4" id="KW-0548">Nucleotidyltransferase</keyword>
<dbReference type="InterPro" id="IPR029044">
    <property type="entry name" value="Nucleotide-diphossugar_trans"/>
</dbReference>
<reference evidence="5" key="2">
    <citation type="submission" date="2021-04" db="EMBL/GenBank/DDBJ databases">
        <authorList>
            <person name="Gilroy R."/>
        </authorList>
    </citation>
    <scope>NUCLEOTIDE SEQUENCE</scope>
    <source>
        <strain evidence="5">ChiSxjej3B15-24422</strain>
    </source>
</reference>
<dbReference type="InterPro" id="IPR001228">
    <property type="entry name" value="IspD"/>
</dbReference>
<feature type="site" description="Transition state stabilizer" evidence="4">
    <location>
        <position position="39"/>
    </location>
</feature>
<sequence>MGAEKNIGNEKKAEAKRAKTAAVVLAAGRGKRMKSDVPKQYLLLNGRPLICYALKVFQDSFIDEIVLVTEAGEEERCRRQIVEPFGFSKVTAVAAGGSERYFSVANGLKAVSADCDYIFIHDGARPFVTQEILNRALDAVKRDGACVAAMPVKDTIRIADENGFSVSTPRRDRVWQMQTPQVFDASLIRAAYDRLLQEADRLAAEGIQVTDDAMPVETLLHHPVRLFPASYENIKITTPEDLITAQGFLQRLDPFR</sequence>
<dbReference type="InterPro" id="IPR034683">
    <property type="entry name" value="IspD/TarI"/>
</dbReference>
<dbReference type="NCBIfam" id="TIGR00453">
    <property type="entry name" value="ispD"/>
    <property type="match status" value="1"/>
</dbReference>
<protein>
    <recommendedName>
        <fullName evidence="4">2-C-methyl-D-erythritol 4-phosphate cytidylyltransferase</fullName>
        <ecNumber evidence="4">2.7.7.60</ecNumber>
    </recommendedName>
    <alternativeName>
        <fullName evidence="4">4-diphosphocytidyl-2C-methyl-D-erythritol synthase</fullName>
    </alternativeName>
    <alternativeName>
        <fullName evidence="4">MEP cytidylyltransferase</fullName>
        <shortName evidence="4">MCT</shortName>
    </alternativeName>
</protein>
<comment type="catalytic activity">
    <reaction evidence="4">
        <text>2-C-methyl-D-erythritol 4-phosphate + CTP + H(+) = 4-CDP-2-C-methyl-D-erythritol + diphosphate</text>
        <dbReference type="Rhea" id="RHEA:13429"/>
        <dbReference type="ChEBI" id="CHEBI:15378"/>
        <dbReference type="ChEBI" id="CHEBI:33019"/>
        <dbReference type="ChEBI" id="CHEBI:37563"/>
        <dbReference type="ChEBI" id="CHEBI:57823"/>
        <dbReference type="ChEBI" id="CHEBI:58262"/>
        <dbReference type="EC" id="2.7.7.60"/>
    </reaction>
</comment>
<dbReference type="CDD" id="cd02516">
    <property type="entry name" value="CDP-ME_synthetase"/>
    <property type="match status" value="1"/>
</dbReference>
<dbReference type="EC" id="2.7.7.60" evidence="4"/>
<proteinExistence type="inferred from homology"/>
<comment type="pathway">
    <text evidence="4">Isoprenoid biosynthesis; isopentenyl diphosphate biosynthesis via DXP pathway; isopentenyl diphosphate from 1-deoxy-D-xylulose 5-phosphate: step 2/6.</text>
</comment>
<dbReference type="GO" id="GO:0050518">
    <property type="term" value="F:2-C-methyl-D-erythritol 4-phosphate cytidylyltransferase activity"/>
    <property type="evidence" value="ECO:0007669"/>
    <property type="project" value="UniProtKB-UniRule"/>
</dbReference>